<feature type="transmembrane region" description="Helical" evidence="1">
    <location>
        <begin position="110"/>
        <end position="131"/>
    </location>
</feature>
<dbReference type="InterPro" id="IPR019251">
    <property type="entry name" value="DUF2231_TM"/>
</dbReference>
<dbReference type="EMBL" id="CP049869">
    <property type="protein sequence ID" value="QIK77907.1"/>
    <property type="molecule type" value="Genomic_DNA"/>
</dbReference>
<feature type="domain" description="DUF2231" evidence="2">
    <location>
        <begin position="16"/>
        <end position="134"/>
    </location>
</feature>
<proteinExistence type="predicted"/>
<keyword evidence="1" id="KW-0472">Membrane</keyword>
<evidence type="ECO:0000313" key="4">
    <source>
        <dbReference type="Proteomes" id="UP000503222"/>
    </source>
</evidence>
<organism evidence="3 4">
    <name type="scientific">Sphingomonas piscis</name>
    <dbReference type="NCBI Taxonomy" id="2714943"/>
    <lineage>
        <taxon>Bacteria</taxon>
        <taxon>Pseudomonadati</taxon>
        <taxon>Pseudomonadota</taxon>
        <taxon>Alphaproteobacteria</taxon>
        <taxon>Sphingomonadales</taxon>
        <taxon>Sphingomonadaceae</taxon>
        <taxon>Sphingomonas</taxon>
    </lineage>
</organism>
<feature type="transmembrane region" description="Helical" evidence="1">
    <location>
        <begin position="52"/>
        <end position="72"/>
    </location>
</feature>
<name>A0A6G7YMF2_9SPHN</name>
<gene>
    <name evidence="3" type="ORF">G7077_02230</name>
</gene>
<evidence type="ECO:0000259" key="2">
    <source>
        <dbReference type="Pfam" id="PF09990"/>
    </source>
</evidence>
<evidence type="ECO:0000313" key="3">
    <source>
        <dbReference type="EMBL" id="QIK77907.1"/>
    </source>
</evidence>
<keyword evidence="1" id="KW-1133">Transmembrane helix</keyword>
<feature type="transmembrane region" description="Helical" evidence="1">
    <location>
        <begin position="21"/>
        <end position="40"/>
    </location>
</feature>
<accession>A0A6G7YMF2</accession>
<evidence type="ECO:0000256" key="1">
    <source>
        <dbReference type="SAM" id="Phobius"/>
    </source>
</evidence>
<feature type="transmembrane region" description="Helical" evidence="1">
    <location>
        <begin position="84"/>
        <end position="104"/>
    </location>
</feature>
<reference evidence="3 4" key="1">
    <citation type="submission" date="2020-03" db="EMBL/GenBank/DDBJ databases">
        <title>Sphingomonas sp. nov., isolated from fish.</title>
        <authorList>
            <person name="Hyun D.-W."/>
            <person name="Bae J.-W."/>
        </authorList>
    </citation>
    <scope>NUCLEOTIDE SEQUENCE [LARGE SCALE GENOMIC DNA]</scope>
    <source>
        <strain evidence="3 4">HDW15B</strain>
    </source>
</reference>
<dbReference type="Proteomes" id="UP000503222">
    <property type="component" value="Chromosome"/>
</dbReference>
<dbReference type="AlphaFoldDB" id="A0A6G7YMF2"/>
<keyword evidence="4" id="KW-1185">Reference proteome</keyword>
<dbReference type="KEGG" id="spii:G7077_02230"/>
<dbReference type="Pfam" id="PF09990">
    <property type="entry name" value="DUF2231"/>
    <property type="match status" value="1"/>
</dbReference>
<dbReference type="RefSeq" id="WP_166410302.1">
    <property type="nucleotide sequence ID" value="NZ_CP049869.1"/>
</dbReference>
<sequence>MSLDASARRPSRRGAHPVTPMLLPVPILCFVGALIADWAYTASPDMLWIDFSSWLLMAGLIGGGLAIAALVVRLVRAHADRGAIGLPLVLLGSAWIVELVNSFIHTRDGWTAVVPTGIILSAIGVILSLAAGWTWQSISHREGAVR</sequence>
<protein>
    <recommendedName>
        <fullName evidence="2">DUF2231 domain-containing protein</fullName>
    </recommendedName>
</protein>
<keyword evidence="1" id="KW-0812">Transmembrane</keyword>